<dbReference type="GO" id="GO:0003723">
    <property type="term" value="F:RNA binding"/>
    <property type="evidence" value="ECO:0007669"/>
    <property type="project" value="UniProtKB-KW"/>
</dbReference>
<dbReference type="SUPFAM" id="SSF55174">
    <property type="entry name" value="Alpha-L RNA-binding motif"/>
    <property type="match status" value="1"/>
</dbReference>
<dbReference type="Pfam" id="PF22421">
    <property type="entry name" value="SYY_C-terminal"/>
    <property type="match status" value="1"/>
</dbReference>
<evidence type="ECO:0000256" key="5">
    <source>
        <dbReference type="ARBA" id="ARBA00022884"/>
    </source>
</evidence>
<dbReference type="NCBIfam" id="TIGR00234">
    <property type="entry name" value="tyrS"/>
    <property type="match status" value="1"/>
</dbReference>
<dbReference type="SUPFAM" id="SSF52374">
    <property type="entry name" value="Nucleotidylyl transferase"/>
    <property type="match status" value="1"/>
</dbReference>
<dbReference type="PROSITE" id="PS50889">
    <property type="entry name" value="S4"/>
    <property type="match status" value="1"/>
</dbReference>
<dbReference type="GO" id="GO:0005524">
    <property type="term" value="F:ATP binding"/>
    <property type="evidence" value="ECO:0007669"/>
    <property type="project" value="UniProtKB-UniRule"/>
</dbReference>
<dbReference type="GO" id="GO:0004831">
    <property type="term" value="F:tyrosine-tRNA ligase activity"/>
    <property type="evidence" value="ECO:0007669"/>
    <property type="project" value="UniProtKB-UniRule"/>
</dbReference>
<dbReference type="PANTHER" id="PTHR11766:SF1">
    <property type="entry name" value="TYROSINE--TRNA LIGASE"/>
    <property type="match status" value="1"/>
</dbReference>
<comment type="caution">
    <text evidence="12">The sequence shown here is derived from an EMBL/GenBank/DDBJ whole genome shotgun (WGS) entry which is preliminary data.</text>
</comment>
<evidence type="ECO:0000256" key="4">
    <source>
        <dbReference type="ARBA" id="ARBA00022840"/>
    </source>
</evidence>
<evidence type="ECO:0000256" key="9">
    <source>
        <dbReference type="HAMAP-Rule" id="MF_02007"/>
    </source>
</evidence>
<evidence type="ECO:0000256" key="8">
    <source>
        <dbReference type="ARBA" id="ARBA00048248"/>
    </source>
</evidence>
<name>A0A9E3LT63_9NOST</name>
<dbReference type="EC" id="6.1.1.1" evidence="9"/>
<dbReference type="AlphaFoldDB" id="A0A9E3LT63"/>
<keyword evidence="4 9" id="KW-0067">ATP-binding</keyword>
<evidence type="ECO:0000256" key="6">
    <source>
        <dbReference type="ARBA" id="ARBA00022917"/>
    </source>
</evidence>
<dbReference type="InterPro" id="IPR002307">
    <property type="entry name" value="Tyr-tRNA-ligase"/>
</dbReference>
<dbReference type="PRINTS" id="PR01040">
    <property type="entry name" value="TRNASYNTHTYR"/>
</dbReference>
<dbReference type="PANTHER" id="PTHR11766">
    <property type="entry name" value="TYROSYL-TRNA SYNTHETASE"/>
    <property type="match status" value="1"/>
</dbReference>
<dbReference type="Proteomes" id="UP000813215">
    <property type="component" value="Unassembled WGS sequence"/>
</dbReference>
<organism evidence="12 13">
    <name type="scientific">Pelatocladus maniniholoensis HA4357-MV3</name>
    <dbReference type="NCBI Taxonomy" id="1117104"/>
    <lineage>
        <taxon>Bacteria</taxon>
        <taxon>Bacillati</taxon>
        <taxon>Cyanobacteriota</taxon>
        <taxon>Cyanophyceae</taxon>
        <taxon>Nostocales</taxon>
        <taxon>Nostocaceae</taxon>
        <taxon>Pelatocladus</taxon>
    </lineage>
</organism>
<dbReference type="GO" id="GO:0006437">
    <property type="term" value="P:tyrosyl-tRNA aminoacylation"/>
    <property type="evidence" value="ECO:0007669"/>
    <property type="project" value="UniProtKB-UniRule"/>
</dbReference>
<dbReference type="Pfam" id="PF00579">
    <property type="entry name" value="tRNA-synt_1b"/>
    <property type="match status" value="1"/>
</dbReference>
<evidence type="ECO:0000313" key="12">
    <source>
        <dbReference type="EMBL" id="MBW4431655.1"/>
    </source>
</evidence>
<dbReference type="CDD" id="cd00805">
    <property type="entry name" value="TyrRS_core"/>
    <property type="match status" value="1"/>
</dbReference>
<comment type="subcellular location">
    <subcellularLocation>
        <location evidence="9">Cytoplasm</location>
    </subcellularLocation>
</comment>
<comment type="function">
    <text evidence="9">Catalyzes the attachment of tyrosine to tRNA(Tyr) in a two-step reaction: tyrosine is first activated by ATP to form Tyr-AMP and then transferred to the acceptor end of tRNA(Tyr).</text>
</comment>
<dbReference type="InterPro" id="IPR054608">
    <property type="entry name" value="SYY-like_C"/>
</dbReference>
<feature type="short sequence motif" description="'KMSKS' region" evidence="9">
    <location>
        <begin position="235"/>
        <end position="239"/>
    </location>
</feature>
<dbReference type="Gene3D" id="3.10.290.10">
    <property type="entry name" value="RNA-binding S4 domain"/>
    <property type="match status" value="1"/>
</dbReference>
<comment type="similarity">
    <text evidence="9">Belongs to the class-I aminoacyl-tRNA synthetase family. TyrS type 2 subfamily.</text>
</comment>
<dbReference type="InterPro" id="IPR014729">
    <property type="entry name" value="Rossmann-like_a/b/a_fold"/>
</dbReference>
<keyword evidence="7 9" id="KW-0030">Aminoacyl-tRNA synthetase</keyword>
<evidence type="ECO:0000313" key="13">
    <source>
        <dbReference type="Proteomes" id="UP000813215"/>
    </source>
</evidence>
<keyword evidence="5 10" id="KW-0694">RNA-binding</keyword>
<keyword evidence="2 9" id="KW-0436">Ligase</keyword>
<keyword evidence="1 9" id="KW-0963">Cytoplasm</keyword>
<sequence>MVQNFSWLRRGIVEIFPQPADSDTESESLEKRLTTTDRPLRIKLGIDPTGADIHLGHSIPVRKLRAFQDAGHTAVLIIGDFTARIGDPTGKSDVRRQLTQQEVEANAQTYLEQVRPILDFDTPGRLEVRYNSQWLSKLDLGKILELLSTMTVGQMLAKEGFAERYKKENPIFLHEFLYPLMQGFDSVAIEADVELGGTDQKFNIAVGRDLQRHFGQKPQFGLLLPLLIGTDGEQKMSKSLGNYVGLREHPSQKYQKLQGVPDHLLEDYFELLTDLPLDTLPENPRDRQKLLAQEIVRQYHGQDTVNNIEAGDLPEFSLSKVEFPAKLSLILNVTGLCKSGGEGKRKIQEGGVRLDGDRITDVDTTFEAASQLYGRVLQLGKNKFVRLVE</sequence>
<dbReference type="PROSITE" id="PS00178">
    <property type="entry name" value="AA_TRNA_LIGASE_I"/>
    <property type="match status" value="1"/>
</dbReference>
<dbReference type="GO" id="GO:0005829">
    <property type="term" value="C:cytosol"/>
    <property type="evidence" value="ECO:0007669"/>
    <property type="project" value="TreeGrafter"/>
</dbReference>
<evidence type="ECO:0000256" key="3">
    <source>
        <dbReference type="ARBA" id="ARBA00022741"/>
    </source>
</evidence>
<keyword evidence="3 9" id="KW-0547">Nucleotide-binding</keyword>
<evidence type="ECO:0000256" key="7">
    <source>
        <dbReference type="ARBA" id="ARBA00023146"/>
    </source>
</evidence>
<dbReference type="InterPro" id="IPR024108">
    <property type="entry name" value="Tyr-tRNA-ligase_bac_2"/>
</dbReference>
<evidence type="ECO:0000256" key="2">
    <source>
        <dbReference type="ARBA" id="ARBA00022598"/>
    </source>
</evidence>
<dbReference type="InterPro" id="IPR036986">
    <property type="entry name" value="S4_RNA-bd_sf"/>
</dbReference>
<reference evidence="12" key="1">
    <citation type="submission" date="2021-05" db="EMBL/GenBank/DDBJ databases">
        <authorList>
            <person name="Pietrasiak N."/>
            <person name="Ward R."/>
            <person name="Stajich J.E."/>
            <person name="Kurbessoian T."/>
        </authorList>
    </citation>
    <scope>NUCLEOTIDE SEQUENCE</scope>
    <source>
        <strain evidence="12">HA4357-MV3</strain>
    </source>
</reference>
<accession>A0A9E3LT63</accession>
<keyword evidence="6 9" id="KW-0648">Protein biosynthesis</keyword>
<feature type="domain" description="Tyrosine--tRNA ligase SYY-like C-terminal" evidence="11">
    <location>
        <begin position="312"/>
        <end position="385"/>
    </location>
</feature>
<feature type="short sequence motif" description="'HIGH' region" evidence="9">
    <location>
        <begin position="48"/>
        <end position="57"/>
    </location>
</feature>
<comment type="subunit">
    <text evidence="9">Homodimer.</text>
</comment>
<evidence type="ECO:0000259" key="11">
    <source>
        <dbReference type="Pfam" id="PF22421"/>
    </source>
</evidence>
<protein>
    <recommendedName>
        <fullName evidence="9">Tyrosine--tRNA ligase</fullName>
        <ecNumber evidence="9">6.1.1.1</ecNumber>
    </recommendedName>
    <alternativeName>
        <fullName evidence="9">Tyrosyl-tRNA synthetase</fullName>
        <shortName evidence="9">TyrRS</shortName>
    </alternativeName>
</protein>
<proteinExistence type="inferred from homology"/>
<comment type="catalytic activity">
    <reaction evidence="8 9">
        <text>tRNA(Tyr) + L-tyrosine + ATP = L-tyrosyl-tRNA(Tyr) + AMP + diphosphate + H(+)</text>
        <dbReference type="Rhea" id="RHEA:10220"/>
        <dbReference type="Rhea" id="RHEA-COMP:9706"/>
        <dbReference type="Rhea" id="RHEA-COMP:9707"/>
        <dbReference type="ChEBI" id="CHEBI:15378"/>
        <dbReference type="ChEBI" id="CHEBI:30616"/>
        <dbReference type="ChEBI" id="CHEBI:33019"/>
        <dbReference type="ChEBI" id="CHEBI:58315"/>
        <dbReference type="ChEBI" id="CHEBI:78442"/>
        <dbReference type="ChEBI" id="CHEBI:78536"/>
        <dbReference type="ChEBI" id="CHEBI:456215"/>
        <dbReference type="EC" id="6.1.1.1"/>
    </reaction>
</comment>
<evidence type="ECO:0000256" key="1">
    <source>
        <dbReference type="ARBA" id="ARBA00022490"/>
    </source>
</evidence>
<dbReference type="HAMAP" id="MF_02007">
    <property type="entry name" value="Tyr_tRNA_synth_type2"/>
    <property type="match status" value="1"/>
</dbReference>
<dbReference type="InterPro" id="IPR002305">
    <property type="entry name" value="aa-tRNA-synth_Ic"/>
</dbReference>
<dbReference type="Gene3D" id="1.10.240.10">
    <property type="entry name" value="Tyrosyl-Transfer RNA Synthetase"/>
    <property type="match status" value="1"/>
</dbReference>
<dbReference type="Gene3D" id="3.40.50.620">
    <property type="entry name" value="HUPs"/>
    <property type="match status" value="1"/>
</dbReference>
<evidence type="ECO:0000256" key="10">
    <source>
        <dbReference type="PROSITE-ProRule" id="PRU00182"/>
    </source>
</evidence>
<gene>
    <name evidence="9" type="primary">tyrS</name>
    <name evidence="12" type="ORF">KME28_07980</name>
</gene>
<dbReference type="InterPro" id="IPR001412">
    <property type="entry name" value="aa-tRNA-synth_I_CS"/>
</dbReference>
<dbReference type="InterPro" id="IPR024088">
    <property type="entry name" value="Tyr-tRNA-ligase_bac-type"/>
</dbReference>
<dbReference type="EMBL" id="JAHHHW010000073">
    <property type="protein sequence ID" value="MBW4431655.1"/>
    <property type="molecule type" value="Genomic_DNA"/>
</dbReference>
<reference evidence="12" key="2">
    <citation type="journal article" date="2022" name="Microbiol. Resour. Announc.">
        <title>Metagenome Sequencing to Explore Phylogenomics of Terrestrial Cyanobacteria.</title>
        <authorList>
            <person name="Ward R.D."/>
            <person name="Stajich J.E."/>
            <person name="Johansen J.R."/>
            <person name="Huntemann M."/>
            <person name="Clum A."/>
            <person name="Foster B."/>
            <person name="Foster B."/>
            <person name="Roux S."/>
            <person name="Palaniappan K."/>
            <person name="Varghese N."/>
            <person name="Mukherjee S."/>
            <person name="Reddy T.B.K."/>
            <person name="Daum C."/>
            <person name="Copeland A."/>
            <person name="Chen I.A."/>
            <person name="Ivanova N.N."/>
            <person name="Kyrpides N.C."/>
            <person name="Shapiro N."/>
            <person name="Eloe-Fadrosh E.A."/>
            <person name="Pietrasiak N."/>
        </authorList>
    </citation>
    <scope>NUCLEOTIDE SEQUENCE</scope>
    <source>
        <strain evidence="12">HA4357-MV3</strain>
    </source>
</reference>
<feature type="binding site" evidence="9">
    <location>
        <position position="238"/>
    </location>
    <ligand>
        <name>ATP</name>
        <dbReference type="ChEBI" id="CHEBI:30616"/>
    </ligand>
</feature>